<dbReference type="InterPro" id="IPR035068">
    <property type="entry name" value="TldD/PmbA_N"/>
</dbReference>
<comment type="similarity">
    <text evidence="1">Belongs to the peptidase U62 family.</text>
</comment>
<keyword evidence="7" id="KW-1185">Reference proteome</keyword>
<dbReference type="PANTHER" id="PTHR43421">
    <property type="entry name" value="METALLOPROTEASE PMBA"/>
    <property type="match status" value="1"/>
</dbReference>
<evidence type="ECO:0000259" key="5">
    <source>
        <dbReference type="Pfam" id="PF19290"/>
    </source>
</evidence>
<dbReference type="GO" id="GO:0005829">
    <property type="term" value="C:cytosol"/>
    <property type="evidence" value="ECO:0007669"/>
    <property type="project" value="TreeGrafter"/>
</dbReference>
<dbReference type="GO" id="GO:0008237">
    <property type="term" value="F:metallopeptidase activity"/>
    <property type="evidence" value="ECO:0007669"/>
    <property type="project" value="InterPro"/>
</dbReference>
<dbReference type="InterPro" id="IPR002510">
    <property type="entry name" value="Metalloprtase-TldD/E_N"/>
</dbReference>
<feature type="domain" description="Metalloprotease TldD/E N-terminal" evidence="3">
    <location>
        <begin position="19"/>
        <end position="82"/>
    </location>
</feature>
<evidence type="ECO:0000313" key="6">
    <source>
        <dbReference type="EMBL" id="TCU62239.1"/>
    </source>
</evidence>
<dbReference type="Gene3D" id="3.30.2290.10">
    <property type="entry name" value="PmbA/TldD superfamily"/>
    <property type="match status" value="1"/>
</dbReference>
<feature type="domain" description="Metalloprotease TldD/E central" evidence="5">
    <location>
        <begin position="113"/>
        <end position="214"/>
    </location>
</feature>
<dbReference type="InterPro" id="IPR036059">
    <property type="entry name" value="TldD/PmbA_sf"/>
</dbReference>
<dbReference type="InterPro" id="IPR045570">
    <property type="entry name" value="Metalloprtase-TldD/E_cen_dom"/>
</dbReference>
<evidence type="ECO:0000313" key="7">
    <source>
        <dbReference type="Proteomes" id="UP000295773"/>
    </source>
</evidence>
<evidence type="ECO:0000259" key="4">
    <source>
        <dbReference type="Pfam" id="PF19289"/>
    </source>
</evidence>
<sequence length="443" mass="48686">MNKQLWMDAAKKAGLEQFEIYEQRHTSTSINVYEQKVDSFSISDCDGIAMRGIYQGKMGNCFLEEVDDAQIDDVLDQIKQNASIITAEDKVMILAPAESYPTIQKHKNTLLETENSLKIQKLKELEETVKQMDSRIAQVMTTTYEESVAVRSIVNTKGMDLCDSDSCSIVYVEVLAKDGEDTKSAFDWLYIKDLEALDIPAFAHKLCDKVINKLHADTIESGNYPLLMEKSAMTSLFSALAGLFDGENAFKGISILKDKLNEAIFDAKISVIDDPLMEDGINSASFDDEGTACYTKTVVDKGILKTYLHNSKSAELMQTTSTGNGFKGGYGGPVGISPTNFYIENGTASYEEMIKTMKKGVIVTNLNGLHAGLNPVSTEFSLQSEGFYVEDGVIVKPINLFTISGNFLDMMKHIKMVGNDCKMGMSGVGTPSILFETIAVSGK</sequence>
<dbReference type="SUPFAM" id="SSF111283">
    <property type="entry name" value="Putative modulator of DNA gyrase, PmbA/TldD"/>
    <property type="match status" value="1"/>
</dbReference>
<dbReference type="GO" id="GO:0006508">
    <property type="term" value="P:proteolysis"/>
    <property type="evidence" value="ECO:0007669"/>
    <property type="project" value="InterPro"/>
</dbReference>
<evidence type="ECO:0000259" key="3">
    <source>
        <dbReference type="Pfam" id="PF01523"/>
    </source>
</evidence>
<dbReference type="Pfam" id="PF01523">
    <property type="entry name" value="PmbA_TldD_1st"/>
    <property type="match status" value="1"/>
</dbReference>
<dbReference type="RefSeq" id="WP_132224201.1">
    <property type="nucleotide sequence ID" value="NZ_JANKBG010000006.1"/>
</dbReference>
<dbReference type="Pfam" id="PF19290">
    <property type="entry name" value="PmbA_TldD_2nd"/>
    <property type="match status" value="1"/>
</dbReference>
<dbReference type="PANTHER" id="PTHR43421:SF1">
    <property type="entry name" value="METALLOPROTEASE PMBA"/>
    <property type="match status" value="1"/>
</dbReference>
<organism evidence="6 7">
    <name type="scientific">Longicatena caecimuris</name>
    <dbReference type="NCBI Taxonomy" id="1796635"/>
    <lineage>
        <taxon>Bacteria</taxon>
        <taxon>Bacillati</taxon>
        <taxon>Bacillota</taxon>
        <taxon>Erysipelotrichia</taxon>
        <taxon>Erysipelotrichales</taxon>
        <taxon>Erysipelotrichaceae</taxon>
        <taxon>Longicatena</taxon>
    </lineage>
</organism>
<dbReference type="EMBL" id="SMBP01000005">
    <property type="protein sequence ID" value="TCU62239.1"/>
    <property type="molecule type" value="Genomic_DNA"/>
</dbReference>
<reference evidence="6 7" key="1">
    <citation type="submission" date="2019-03" db="EMBL/GenBank/DDBJ databases">
        <title>Genomic Encyclopedia of Type Strains, Phase IV (KMG-IV): sequencing the most valuable type-strain genomes for metagenomic binning, comparative biology and taxonomic classification.</title>
        <authorList>
            <person name="Goeker M."/>
        </authorList>
    </citation>
    <scope>NUCLEOTIDE SEQUENCE [LARGE SCALE GENOMIC DNA]</scope>
    <source>
        <strain evidence="6 7">DSM 29481</strain>
    </source>
</reference>
<feature type="coiled-coil region" evidence="2">
    <location>
        <begin position="108"/>
        <end position="142"/>
    </location>
</feature>
<evidence type="ECO:0000256" key="1">
    <source>
        <dbReference type="ARBA" id="ARBA00005836"/>
    </source>
</evidence>
<dbReference type="AlphaFoldDB" id="A0A4R3TL15"/>
<evidence type="ECO:0000256" key="2">
    <source>
        <dbReference type="SAM" id="Coils"/>
    </source>
</evidence>
<comment type="caution">
    <text evidence="6">The sequence shown here is derived from an EMBL/GenBank/DDBJ whole genome shotgun (WGS) entry which is preliminary data.</text>
</comment>
<proteinExistence type="inferred from homology"/>
<dbReference type="Pfam" id="PF19289">
    <property type="entry name" value="PmbA_TldD_3rd"/>
    <property type="match status" value="1"/>
</dbReference>
<feature type="domain" description="Metalloprotease TldD/E C-terminal" evidence="4">
    <location>
        <begin position="221"/>
        <end position="442"/>
    </location>
</feature>
<keyword evidence="2" id="KW-0175">Coiled coil</keyword>
<protein>
    <submittedName>
        <fullName evidence="6">PmbA protein</fullName>
    </submittedName>
</protein>
<gene>
    <name evidence="6" type="ORF">EDD61_10545</name>
</gene>
<dbReference type="InterPro" id="IPR047657">
    <property type="entry name" value="PmbA"/>
</dbReference>
<accession>A0A4R3TL15</accession>
<name>A0A4R3TL15_9FIRM</name>
<dbReference type="Proteomes" id="UP000295773">
    <property type="component" value="Unassembled WGS sequence"/>
</dbReference>
<dbReference type="InterPro" id="IPR045569">
    <property type="entry name" value="Metalloprtase-TldD/E_C"/>
</dbReference>